<dbReference type="Pfam" id="PF16335">
    <property type="entry name" value="GtaA_6_Hairpin"/>
    <property type="match status" value="1"/>
</dbReference>
<evidence type="ECO:0000313" key="6">
    <source>
        <dbReference type="Proteomes" id="UP000703269"/>
    </source>
</evidence>
<dbReference type="Pfam" id="PF17168">
    <property type="entry name" value="DUF5127"/>
    <property type="match status" value="1"/>
</dbReference>
<evidence type="ECO:0000313" key="5">
    <source>
        <dbReference type="EMBL" id="GJE95231.1"/>
    </source>
</evidence>
<dbReference type="InterPro" id="IPR033433">
    <property type="entry name" value="GtaA_N"/>
</dbReference>
<proteinExistence type="predicted"/>
<dbReference type="InterPro" id="IPR008928">
    <property type="entry name" value="6-hairpin_glycosidase_sf"/>
</dbReference>
<protein>
    <submittedName>
        <fullName evidence="5">DUF4965 and DUF1793 domain-containing protein</fullName>
    </submittedName>
</protein>
<dbReference type="Proteomes" id="UP000703269">
    <property type="component" value="Unassembled WGS sequence"/>
</dbReference>
<evidence type="ECO:0000256" key="2">
    <source>
        <dbReference type="SAM" id="Phobius"/>
    </source>
</evidence>
<keyword evidence="2" id="KW-1133">Transmembrane helix</keyword>
<reference evidence="5 6" key="1">
    <citation type="submission" date="2021-08" db="EMBL/GenBank/DDBJ databases">
        <title>Draft Genome Sequence of Phanerochaete sordida strain YK-624.</title>
        <authorList>
            <person name="Mori T."/>
            <person name="Dohra H."/>
            <person name="Suzuki T."/>
            <person name="Kawagishi H."/>
            <person name="Hirai H."/>
        </authorList>
    </citation>
    <scope>NUCLEOTIDE SEQUENCE [LARGE SCALE GENOMIC DNA]</scope>
    <source>
        <strain evidence="5 6">YK-624</strain>
    </source>
</reference>
<comment type="caution">
    <text evidence="5">The sequence shown here is derived from an EMBL/GenBank/DDBJ whole genome shotgun (WGS) entry which is preliminary data.</text>
</comment>
<feature type="transmembrane region" description="Helical" evidence="2">
    <location>
        <begin position="748"/>
        <end position="772"/>
    </location>
</feature>
<dbReference type="GO" id="GO:0005975">
    <property type="term" value="P:carbohydrate metabolic process"/>
    <property type="evidence" value="ECO:0007669"/>
    <property type="project" value="InterPro"/>
</dbReference>
<dbReference type="PANTHER" id="PTHR31987">
    <property type="entry name" value="GLUTAMINASE A-RELATED"/>
    <property type="match status" value="1"/>
</dbReference>
<organism evidence="5 6">
    <name type="scientific">Phanerochaete sordida</name>
    <dbReference type="NCBI Taxonomy" id="48140"/>
    <lineage>
        <taxon>Eukaryota</taxon>
        <taxon>Fungi</taxon>
        <taxon>Dikarya</taxon>
        <taxon>Basidiomycota</taxon>
        <taxon>Agaricomycotina</taxon>
        <taxon>Agaricomycetes</taxon>
        <taxon>Polyporales</taxon>
        <taxon>Phanerochaetaceae</taxon>
        <taxon>Phanerochaete</taxon>
    </lineage>
</organism>
<feature type="domain" description="Glutaminase A central" evidence="3">
    <location>
        <begin position="351"/>
        <end position="702"/>
    </location>
</feature>
<dbReference type="InterPro" id="IPR032514">
    <property type="entry name" value="GtaA_central"/>
</dbReference>
<dbReference type="PANTHER" id="PTHR31987:SF14">
    <property type="entry name" value="PUTATIVE (AFU_ORTHOLOGUE AFUA_6G09910)-RELATED"/>
    <property type="match status" value="1"/>
</dbReference>
<dbReference type="CDD" id="cd21699">
    <property type="entry name" value="JMTM_APP_like"/>
    <property type="match status" value="1"/>
</dbReference>
<name>A0A9P3LH69_9APHY</name>
<dbReference type="SUPFAM" id="SSF48208">
    <property type="entry name" value="Six-hairpin glycosidases"/>
    <property type="match status" value="1"/>
</dbReference>
<sequence>MKTRISAGLWTITMYRHLGVKAQLSETLWAAWAPLAARSPYLNAWTNLNSNPMVNGATPLQQIYPTFFNDSTALMGWSGFIRVDNVTYTWNGGVNGDNSLHATNITNLQITPTRTIMSLAAGPLDLNVTYLSPIEPADPVSQSFPISYFAMTFAANDGQPHRVQVYCDVSGEWLSGDRSHCMDWNMTTDTVVLHQAFLVRPQPFNEINRQAEDAIFYFGALRTELMTWQADSAPVSRTQFTTAGSLTNSVNDGPNAINGSDFEVFAISEDLGTVKETPRPLAWAIALARDPAIQYITASGTVELRSPYWRAKGSASSLIPSYLQNYESALDRAIALDELLAASAVKISPRLVDLVSLSARQVMSATELTVGSSSFGYNTSDVKMFMKGVGPPGNARVNPVEFLYASFPFFLTVNATYCAWLLRPLLDYASSDTWNQSYAPADLGPGYPNATGSVPTPDQGVDQTGNMLVMTLAHAQATGDGSLIGEYYPLLQNWADYLVDTTWPLRTPQVTLEPSANSTNLALKGIIAIAAMSQISAANKRQQDADHYLSIAHSYVNSWTSHVLAPDQHIMLTFGQPDSWGLVYNMFSDKWLGTNLIDETVYASETAFLQNLFSTNNDYAESGIPIVNGDAHQDTAWALFTAMTMTAPSVRDSLIDSVWSVFSVNTTPTIFAELYTTWAPIPNDVYIYETAGSPKVGAMFAPLAMSIPNVSIVVPGLASTGSASSQRSQSTRQSQPLQSTSQGYGSNAALISGATIGAIAAVMLCLVVAVVIMRRRASRKPQANTKLDPFDHYLYDGDASERATSSTARWARKGRNAQLDRPTQLLTDSSAAEFHPNNDAGTIRLSNDRHVYQSGSGDVQDLRQELEDLRRVVQRFIEPPPTYHSDRVQAAW</sequence>
<gene>
    <name evidence="5" type="ORF">PsYK624_114130</name>
</gene>
<dbReference type="InterPro" id="IPR052743">
    <property type="entry name" value="Glutaminase_GtaA"/>
</dbReference>
<accession>A0A9P3LH69</accession>
<feature type="region of interest" description="Disordered" evidence="1">
    <location>
        <begin position="721"/>
        <end position="742"/>
    </location>
</feature>
<evidence type="ECO:0000259" key="3">
    <source>
        <dbReference type="Pfam" id="PF16335"/>
    </source>
</evidence>
<feature type="domain" description="Glutaminase A N-terminal" evidence="4">
    <location>
        <begin position="113"/>
        <end position="341"/>
    </location>
</feature>
<dbReference type="AlphaFoldDB" id="A0A9P3LH69"/>
<dbReference type="OrthoDB" id="3918848at2759"/>
<evidence type="ECO:0000259" key="4">
    <source>
        <dbReference type="Pfam" id="PF17168"/>
    </source>
</evidence>
<keyword evidence="2" id="KW-0812">Transmembrane</keyword>
<keyword evidence="2" id="KW-0472">Membrane</keyword>
<evidence type="ECO:0000256" key="1">
    <source>
        <dbReference type="SAM" id="MobiDB-lite"/>
    </source>
</evidence>
<keyword evidence="6" id="KW-1185">Reference proteome</keyword>
<dbReference type="EMBL" id="BPQB01000047">
    <property type="protein sequence ID" value="GJE95231.1"/>
    <property type="molecule type" value="Genomic_DNA"/>
</dbReference>